<dbReference type="OrthoDB" id="410315at2759"/>
<dbReference type="CDD" id="cd18997">
    <property type="entry name" value="LGIC_ECD_nAChR"/>
    <property type="match status" value="1"/>
</dbReference>
<feature type="domain" description="Neurotransmitter-gated ion-channel ligand-binding" evidence="1">
    <location>
        <begin position="83"/>
        <end position="283"/>
    </location>
</feature>
<dbReference type="Pfam" id="PF02931">
    <property type="entry name" value="Neur_chan_LBD"/>
    <property type="match status" value="1"/>
</dbReference>
<dbReference type="Proteomes" id="UP000708208">
    <property type="component" value="Unassembled WGS sequence"/>
</dbReference>
<sequence>MCSRYIPIVQRRFRVLIIIHKIQQIIGVAPNCADSSLEEVKMGFFTKFLLCLLVVSCTFAEDAVNEVAATVAPKTVTNDNRGRLITDILKNYDKRSYPEHLSVKFGITLIKIDVNEDSRVLETDIWKKMVWSDPRLAWDAAEYGNETVVRLPVSEIWRPDVVLYNDASHGGAVQCKDTNVLVYNTGKVLWVPPCHLHSYCNFTLDRAPLDVQNCDLKFGSWTLDGLLLDLNFYKDSHQADLSDFVDISDWEVTGNSAERKVTYYSCCAEPYVSLSFNLALKRKSHRGSCHH</sequence>
<dbReference type="GO" id="GO:0004888">
    <property type="term" value="F:transmembrane signaling receptor activity"/>
    <property type="evidence" value="ECO:0007669"/>
    <property type="project" value="InterPro"/>
</dbReference>
<keyword evidence="3" id="KW-1185">Reference proteome</keyword>
<evidence type="ECO:0000313" key="3">
    <source>
        <dbReference type="Proteomes" id="UP000708208"/>
    </source>
</evidence>
<organism evidence="2 3">
    <name type="scientific">Allacma fusca</name>
    <dbReference type="NCBI Taxonomy" id="39272"/>
    <lineage>
        <taxon>Eukaryota</taxon>
        <taxon>Metazoa</taxon>
        <taxon>Ecdysozoa</taxon>
        <taxon>Arthropoda</taxon>
        <taxon>Hexapoda</taxon>
        <taxon>Collembola</taxon>
        <taxon>Symphypleona</taxon>
        <taxon>Sminthuridae</taxon>
        <taxon>Allacma</taxon>
    </lineage>
</organism>
<dbReference type="GO" id="GO:0005230">
    <property type="term" value="F:extracellular ligand-gated monoatomic ion channel activity"/>
    <property type="evidence" value="ECO:0007669"/>
    <property type="project" value="InterPro"/>
</dbReference>
<dbReference type="GO" id="GO:0016020">
    <property type="term" value="C:membrane"/>
    <property type="evidence" value="ECO:0007669"/>
    <property type="project" value="InterPro"/>
</dbReference>
<gene>
    <name evidence="2" type="ORF">AFUS01_LOCUS44165</name>
</gene>
<dbReference type="InterPro" id="IPR006202">
    <property type="entry name" value="Neur_chan_lig-bd"/>
</dbReference>
<accession>A0A8J2PVH2</accession>
<comment type="caution">
    <text evidence="2">The sequence shown here is derived from an EMBL/GenBank/DDBJ whole genome shotgun (WGS) entry which is preliminary data.</text>
</comment>
<protein>
    <recommendedName>
        <fullName evidence="1">Neurotransmitter-gated ion-channel ligand-binding domain-containing protein</fullName>
    </recommendedName>
</protein>
<dbReference type="EMBL" id="CAJVCH010570333">
    <property type="protein sequence ID" value="CAG7834689.1"/>
    <property type="molecule type" value="Genomic_DNA"/>
</dbReference>
<dbReference type="AlphaFoldDB" id="A0A8J2PVH2"/>
<name>A0A8J2PVH2_9HEXA</name>
<dbReference type="PANTHER" id="PTHR18945">
    <property type="entry name" value="NEUROTRANSMITTER GATED ION CHANNEL"/>
    <property type="match status" value="1"/>
</dbReference>
<dbReference type="InterPro" id="IPR006201">
    <property type="entry name" value="Neur_channel"/>
</dbReference>
<proteinExistence type="predicted"/>
<evidence type="ECO:0000313" key="2">
    <source>
        <dbReference type="EMBL" id="CAG7834689.1"/>
    </source>
</evidence>
<dbReference type="FunFam" id="2.70.170.10:FF:000028">
    <property type="entry name" value="AcetylCholine Receptor"/>
    <property type="match status" value="1"/>
</dbReference>
<evidence type="ECO:0000259" key="1">
    <source>
        <dbReference type="Pfam" id="PF02931"/>
    </source>
</evidence>
<reference evidence="2" key="1">
    <citation type="submission" date="2021-06" db="EMBL/GenBank/DDBJ databases">
        <authorList>
            <person name="Hodson N. C."/>
            <person name="Mongue J. A."/>
            <person name="Jaron S. K."/>
        </authorList>
    </citation>
    <scope>NUCLEOTIDE SEQUENCE</scope>
</reference>